<organism evidence="1 2">
    <name type="scientific">Xenorhabdus bovienii str. feltiae Moldova</name>
    <dbReference type="NCBI Taxonomy" id="1398200"/>
    <lineage>
        <taxon>Bacteria</taxon>
        <taxon>Pseudomonadati</taxon>
        <taxon>Pseudomonadota</taxon>
        <taxon>Gammaproteobacteria</taxon>
        <taxon>Enterobacterales</taxon>
        <taxon>Morganellaceae</taxon>
        <taxon>Xenorhabdus</taxon>
    </lineage>
</organism>
<reference evidence="1" key="1">
    <citation type="submission" date="2013-07" db="EMBL/GenBank/DDBJ databases">
        <title>Sub-species coevolution in mutualistic symbiosis.</title>
        <authorList>
            <person name="Murfin K."/>
            <person name="Klassen J."/>
            <person name="Lee M."/>
            <person name="Forst S."/>
            <person name="Stock P."/>
            <person name="Goodrich-Blair H."/>
        </authorList>
    </citation>
    <scope>NUCLEOTIDE SEQUENCE [LARGE SCALE GENOMIC DNA]</scope>
    <source>
        <strain evidence="1">Feltiae Moldova</strain>
    </source>
</reference>
<dbReference type="Proteomes" id="UP000028487">
    <property type="component" value="Unassembled WGS sequence"/>
</dbReference>
<name>A0A077NYX7_XENBV</name>
<accession>A0A077NYX7</accession>
<gene>
    <name evidence="1" type="ORF">XBFM1_400002</name>
</gene>
<evidence type="ECO:0000313" key="1">
    <source>
        <dbReference type="EMBL" id="CDH02796.1"/>
    </source>
</evidence>
<dbReference type="EMBL" id="CBSV010000211">
    <property type="protein sequence ID" value="CDH02796.1"/>
    <property type="molecule type" value="Genomic_DNA"/>
</dbReference>
<evidence type="ECO:0000313" key="2">
    <source>
        <dbReference type="Proteomes" id="UP000028487"/>
    </source>
</evidence>
<protein>
    <submittedName>
        <fullName evidence="1">Uncharacterized protein</fullName>
    </submittedName>
</protein>
<sequence>MLGSVFAILLAYTIFFLKEQPLQAVSYYCGAIIPDISEAC</sequence>
<comment type="caution">
    <text evidence="1">The sequence shown here is derived from an EMBL/GenBank/DDBJ whole genome shotgun (WGS) entry which is preliminary data.</text>
</comment>
<proteinExistence type="predicted"/>
<dbReference type="HOGENOM" id="CLU_3298743_0_0_6"/>
<dbReference type="AlphaFoldDB" id="A0A077NYX7"/>